<dbReference type="AlphaFoldDB" id="B2B1Z8"/>
<dbReference type="VEuPathDB" id="FungiDB:PODANS_6_5010"/>
<dbReference type="HOGENOM" id="CLU_009600_14_1_1"/>
<evidence type="ECO:0000313" key="2">
    <source>
        <dbReference type="EMBL" id="CAP71133.1"/>
    </source>
</evidence>
<keyword evidence="4" id="KW-1185">Reference proteome</keyword>
<dbReference type="PANTHER" id="PTHR42678">
    <property type="entry name" value="AMIDASE"/>
    <property type="match status" value="1"/>
</dbReference>
<sequence length="475" mass="51238">MGFRFWSRGSVSIDGLNSSAGSYCLLGSRTRNEASVVARLRAAGAVILGTTDLPEWGSSRSSGQTASNGWSAVGGQTCGVYYREQDPCGSSSGSGVAVALGLAAGAVEVEVGIFTMGSITCPAMRGNLVSIKTTSGLVPRDNVIVTRFRGPVGPMTRTVRDAAIMLNFMAGPTSEDPDSLRIPFSIVPDYTKSLKLGGLVNSRLAVPRNNGDDPFVAKMDLAPVMEQFDGVLDVVRGLGARIIDDANCSSYEEINAADAPQGRVGPSEYRFDIERCFPSLAVHPYGIRTVEDLINCTKTLPKEEYPSRDVAYWEQVVKSADFGSPEMAKEIERMRDLGGTRGIDAVIDTHKADAIVFPSVCSSEVPGLVGYPVVCVPLGFSPEGTEVERNTKVGFGGASAWHTVSNSSQCDPPLFIGKPVTEEKLIELAYAFEQHTQIGRQRKPVVLPGADICDILRERRVVWRVWCKLREWFVI</sequence>
<name>B2B1Z8_PODAN</name>
<evidence type="ECO:0000313" key="4">
    <source>
        <dbReference type="Proteomes" id="UP000001197"/>
    </source>
</evidence>
<dbReference type="EMBL" id="FO904941">
    <property type="protein sequence ID" value="CDP30531.1"/>
    <property type="molecule type" value="Genomic_DNA"/>
</dbReference>
<reference evidence="4" key="3">
    <citation type="journal article" date="2014" name="Genetics">
        <title>Maintaining two mating types: Structure of the mating type locus and its role in heterokaryosis in Podospora anserina.</title>
        <authorList>
            <person name="Grognet P."/>
            <person name="Bidard F."/>
            <person name="Kuchly C."/>
            <person name="Tong L.C.H."/>
            <person name="Coppin E."/>
            <person name="Benkhali J.A."/>
            <person name="Couloux A."/>
            <person name="Wincker P."/>
            <person name="Debuchy R."/>
            <person name="Silar P."/>
        </authorList>
    </citation>
    <scope>GENOME REANNOTATION</scope>
    <source>
        <strain evidence="4">S / ATCC MYA-4624 / DSM 980 / FGSC 10383</strain>
    </source>
</reference>
<dbReference type="EMBL" id="CU638744">
    <property type="protein sequence ID" value="CAP71133.1"/>
    <property type="molecule type" value="Genomic_DNA"/>
</dbReference>
<protein>
    <submittedName>
        <fullName evidence="3">Amidase</fullName>
    </submittedName>
    <submittedName>
        <fullName evidence="2">Podospora anserina S mat+ genomic DNA chromosome 6, supercontig 2</fullName>
    </submittedName>
</protein>
<accession>B2B1Z8</accession>
<dbReference type="SUPFAM" id="SSF75304">
    <property type="entry name" value="Amidase signature (AS) enzymes"/>
    <property type="match status" value="1"/>
</dbReference>
<dbReference type="PANTHER" id="PTHR42678:SF34">
    <property type="entry name" value="OS04G0183300 PROTEIN"/>
    <property type="match status" value="1"/>
</dbReference>
<dbReference type="Pfam" id="PF01425">
    <property type="entry name" value="Amidase"/>
    <property type="match status" value="1"/>
</dbReference>
<dbReference type="KEGG" id="pan:PODANSg7036"/>
<evidence type="ECO:0000313" key="3">
    <source>
        <dbReference type="EMBL" id="CDP30531.1"/>
    </source>
</evidence>
<dbReference type="Proteomes" id="UP000001197">
    <property type="component" value="Chromosome 6"/>
</dbReference>
<dbReference type="RefSeq" id="XP_001909999.1">
    <property type="nucleotide sequence ID" value="XM_001909964.1"/>
</dbReference>
<dbReference type="STRING" id="515849.B2B1Z8"/>
<proteinExistence type="predicted"/>
<organism evidence="2">
    <name type="scientific">Podospora anserina (strain S / ATCC MYA-4624 / DSM 980 / FGSC 10383)</name>
    <name type="common">Pleurage anserina</name>
    <dbReference type="NCBI Taxonomy" id="515849"/>
    <lineage>
        <taxon>Eukaryota</taxon>
        <taxon>Fungi</taxon>
        <taxon>Dikarya</taxon>
        <taxon>Ascomycota</taxon>
        <taxon>Pezizomycotina</taxon>
        <taxon>Sordariomycetes</taxon>
        <taxon>Sordariomycetidae</taxon>
        <taxon>Sordariales</taxon>
        <taxon>Podosporaceae</taxon>
        <taxon>Podospora</taxon>
        <taxon>Podospora anserina</taxon>
    </lineage>
</organism>
<reference evidence="2 4" key="1">
    <citation type="journal article" date="2008" name="Genome Biol.">
        <title>The genome sequence of the model ascomycete fungus Podospora anserina.</title>
        <authorList>
            <person name="Espagne E."/>
            <person name="Lespinet O."/>
            <person name="Malagnac F."/>
            <person name="Da Silva C."/>
            <person name="Jaillon O."/>
            <person name="Porcel B.M."/>
            <person name="Couloux A."/>
            <person name="Aury J.-M."/>
            <person name="Segurens B."/>
            <person name="Poulain J."/>
            <person name="Anthouard V."/>
            <person name="Grossetete S."/>
            <person name="Khalili H."/>
            <person name="Coppin E."/>
            <person name="Dequard-Chablat M."/>
            <person name="Picard M."/>
            <person name="Contamine V."/>
            <person name="Arnaise S."/>
            <person name="Bourdais A."/>
            <person name="Berteaux-Lecellier V."/>
            <person name="Gautheret D."/>
            <person name="de Vries R.P."/>
            <person name="Battaglia E."/>
            <person name="Coutinho P.M."/>
            <person name="Danchin E.G.J."/>
            <person name="Henrissat B."/>
            <person name="El Khoury R."/>
            <person name="Sainsard-Chanet A."/>
            <person name="Boivin A."/>
            <person name="Pinan-Lucarre B."/>
            <person name="Sellem C.H."/>
            <person name="Debuchy R."/>
            <person name="Wincker P."/>
            <person name="Weissenbach J."/>
            <person name="Silar P."/>
        </authorList>
    </citation>
    <scope>NUCLEOTIDE SEQUENCE [LARGE SCALE GENOMIC DNA]</scope>
    <source>
        <strain evidence="4">S / ATCC MYA-4624 / DSM 980 / FGSC 10383</strain>
        <strain evidence="2">S mat+</strain>
    </source>
</reference>
<dbReference type="InterPro" id="IPR036928">
    <property type="entry name" value="AS_sf"/>
</dbReference>
<dbReference type="Gene3D" id="3.90.1300.10">
    <property type="entry name" value="Amidase signature (AS) domain"/>
    <property type="match status" value="1"/>
</dbReference>
<feature type="domain" description="Amidase" evidence="1">
    <location>
        <begin position="11"/>
        <end position="256"/>
    </location>
</feature>
<dbReference type="eggNOG" id="KOG1211">
    <property type="taxonomic scope" value="Eukaryota"/>
</dbReference>
<reference evidence="3" key="4">
    <citation type="submission" date="2015-04" db="EMBL/GenBank/DDBJ databases">
        <title>Maintaining two mating types: Structure of the mating type locus and its role in heterokaryosis in Podospora anserina.</title>
        <authorList>
            <person name="Grognet P."/>
            <person name="Bidard F."/>
            <person name="Kuchly C."/>
            <person name="Chan Ho Tong L."/>
            <person name="Coppin E."/>
            <person name="Ait Benkhali J."/>
            <person name="Couloux A."/>
            <person name="Wincker P."/>
            <person name="Debuchy R."/>
            <person name="Silar P."/>
        </authorList>
    </citation>
    <scope>NUCLEOTIDE SEQUENCE</scope>
</reference>
<evidence type="ECO:0000259" key="1">
    <source>
        <dbReference type="Pfam" id="PF01425"/>
    </source>
</evidence>
<dbReference type="OrthoDB" id="566138at2759"/>
<reference evidence="2" key="2">
    <citation type="submission" date="2008-07" db="EMBL/GenBank/DDBJ databases">
        <authorList>
            <person name="Genoscope - CEA"/>
        </authorList>
    </citation>
    <scope>NUCLEOTIDE SEQUENCE</scope>
    <source>
        <strain evidence="2">S mat+</strain>
    </source>
</reference>
<dbReference type="InterPro" id="IPR023631">
    <property type="entry name" value="Amidase_dom"/>
</dbReference>
<dbReference type="GeneID" id="6195057"/>
<gene>
    <name evidence="2" type="ORF">PODANS_6_5010</name>
</gene>